<dbReference type="Proteomes" id="UP000800094">
    <property type="component" value="Unassembled WGS sequence"/>
</dbReference>
<keyword evidence="2" id="KW-1185">Reference proteome</keyword>
<name>A0A6A6IZS9_9PLEO</name>
<dbReference type="GeneID" id="54573210"/>
<dbReference type="AlphaFoldDB" id="A0A6A6IZS9"/>
<sequence>MPGTRVWRAESHPRKLQEFSHYAGSEDKLALLLSAACSISFGPHCARGIGDVVPGFWHTFRAWCSPGCTRLFGGPNAPDSLEARMCPTVLSPDCARSISRECFSPSLPTQRPFWLVSRGRSSVVLIVR</sequence>
<accession>A0A6A6IZS9</accession>
<organism evidence="1 2">
    <name type="scientific">Trematosphaeria pertusa</name>
    <dbReference type="NCBI Taxonomy" id="390896"/>
    <lineage>
        <taxon>Eukaryota</taxon>
        <taxon>Fungi</taxon>
        <taxon>Dikarya</taxon>
        <taxon>Ascomycota</taxon>
        <taxon>Pezizomycotina</taxon>
        <taxon>Dothideomycetes</taxon>
        <taxon>Pleosporomycetidae</taxon>
        <taxon>Pleosporales</taxon>
        <taxon>Massarineae</taxon>
        <taxon>Trematosphaeriaceae</taxon>
        <taxon>Trematosphaeria</taxon>
    </lineage>
</organism>
<dbReference type="RefSeq" id="XP_033691115.1">
    <property type="nucleotide sequence ID" value="XM_033819880.1"/>
</dbReference>
<proteinExistence type="predicted"/>
<evidence type="ECO:0000313" key="2">
    <source>
        <dbReference type="Proteomes" id="UP000800094"/>
    </source>
</evidence>
<gene>
    <name evidence="1" type="ORF">BU26DRAFT_14455</name>
</gene>
<protein>
    <submittedName>
        <fullName evidence="1">Uncharacterized protein</fullName>
    </submittedName>
</protein>
<dbReference type="EMBL" id="ML987189">
    <property type="protein sequence ID" value="KAF2256111.1"/>
    <property type="molecule type" value="Genomic_DNA"/>
</dbReference>
<evidence type="ECO:0000313" key="1">
    <source>
        <dbReference type="EMBL" id="KAF2256111.1"/>
    </source>
</evidence>
<reference evidence="1" key="1">
    <citation type="journal article" date="2020" name="Stud. Mycol.">
        <title>101 Dothideomycetes genomes: a test case for predicting lifestyles and emergence of pathogens.</title>
        <authorList>
            <person name="Haridas S."/>
            <person name="Albert R."/>
            <person name="Binder M."/>
            <person name="Bloem J."/>
            <person name="Labutti K."/>
            <person name="Salamov A."/>
            <person name="Andreopoulos B."/>
            <person name="Baker S."/>
            <person name="Barry K."/>
            <person name="Bills G."/>
            <person name="Bluhm B."/>
            <person name="Cannon C."/>
            <person name="Castanera R."/>
            <person name="Culley D."/>
            <person name="Daum C."/>
            <person name="Ezra D."/>
            <person name="Gonzalez J."/>
            <person name="Henrissat B."/>
            <person name="Kuo A."/>
            <person name="Liang C."/>
            <person name="Lipzen A."/>
            <person name="Lutzoni F."/>
            <person name="Magnuson J."/>
            <person name="Mondo S."/>
            <person name="Nolan M."/>
            <person name="Ohm R."/>
            <person name="Pangilinan J."/>
            <person name="Park H.-J."/>
            <person name="Ramirez L."/>
            <person name="Alfaro M."/>
            <person name="Sun H."/>
            <person name="Tritt A."/>
            <person name="Yoshinaga Y."/>
            <person name="Zwiers L.-H."/>
            <person name="Turgeon B."/>
            <person name="Goodwin S."/>
            <person name="Spatafora J."/>
            <person name="Crous P."/>
            <person name="Grigoriev I."/>
        </authorList>
    </citation>
    <scope>NUCLEOTIDE SEQUENCE</scope>
    <source>
        <strain evidence="1">CBS 122368</strain>
    </source>
</reference>